<dbReference type="Gene3D" id="3.30.870.10">
    <property type="entry name" value="Endonuclease Chain A"/>
    <property type="match status" value="2"/>
</dbReference>
<evidence type="ECO:0000256" key="9">
    <source>
        <dbReference type="ARBA" id="ARBA00023098"/>
    </source>
</evidence>
<dbReference type="AlphaFoldDB" id="A0A6A7G7K1"/>
<organism evidence="12">
    <name type="scientific">Hirondellea gigas</name>
    <dbReference type="NCBI Taxonomy" id="1518452"/>
    <lineage>
        <taxon>Eukaryota</taxon>
        <taxon>Metazoa</taxon>
        <taxon>Ecdysozoa</taxon>
        <taxon>Arthropoda</taxon>
        <taxon>Crustacea</taxon>
        <taxon>Multicrustacea</taxon>
        <taxon>Malacostraca</taxon>
        <taxon>Eumalacostraca</taxon>
        <taxon>Peracarida</taxon>
        <taxon>Amphipoda</taxon>
        <taxon>Amphilochidea</taxon>
        <taxon>Lysianassida</taxon>
        <taxon>Lysianassidira</taxon>
        <taxon>Lysianassoidea</taxon>
        <taxon>Lysianassidae</taxon>
        <taxon>Hirondellea</taxon>
    </lineage>
</organism>
<dbReference type="GO" id="GO:0009395">
    <property type="term" value="P:phospholipid catabolic process"/>
    <property type="evidence" value="ECO:0007669"/>
    <property type="project" value="TreeGrafter"/>
</dbReference>
<protein>
    <recommendedName>
        <fullName evidence="3">phospholipase D</fullName>
        <ecNumber evidence="3">3.1.4.4</ecNumber>
    </recommendedName>
</protein>
<keyword evidence="4" id="KW-0479">Metal-binding</keyword>
<dbReference type="EMBL" id="IACT01007266">
    <property type="protein sequence ID" value="LAC26384.1"/>
    <property type="molecule type" value="mRNA"/>
</dbReference>
<dbReference type="GO" id="GO:0005886">
    <property type="term" value="C:plasma membrane"/>
    <property type="evidence" value="ECO:0007669"/>
    <property type="project" value="TreeGrafter"/>
</dbReference>
<evidence type="ECO:0000256" key="4">
    <source>
        <dbReference type="ARBA" id="ARBA00022723"/>
    </source>
</evidence>
<dbReference type="PROSITE" id="PS50004">
    <property type="entry name" value="C2"/>
    <property type="match status" value="1"/>
</dbReference>
<evidence type="ECO:0000256" key="5">
    <source>
        <dbReference type="ARBA" id="ARBA00022737"/>
    </source>
</evidence>
<dbReference type="PANTHER" id="PTHR18896:SF60">
    <property type="entry name" value="PHOSPHOLIPASE D"/>
    <property type="match status" value="1"/>
</dbReference>
<dbReference type="InterPro" id="IPR015679">
    <property type="entry name" value="PLipase_D_fam"/>
</dbReference>
<dbReference type="SUPFAM" id="SSF49562">
    <property type="entry name" value="C2 domain (Calcium/lipid-binding domain, CaLB)"/>
    <property type="match status" value="1"/>
</dbReference>
<keyword evidence="7" id="KW-0106">Calcium</keyword>
<dbReference type="InterPro" id="IPR001736">
    <property type="entry name" value="PLipase_D/transphosphatidylase"/>
</dbReference>
<dbReference type="SMART" id="SM00239">
    <property type="entry name" value="C2"/>
    <property type="match status" value="1"/>
</dbReference>
<evidence type="ECO:0000313" key="12">
    <source>
        <dbReference type="EMBL" id="LAC26384.1"/>
    </source>
</evidence>
<accession>A0A6A7G7K1</accession>
<dbReference type="Gene3D" id="2.60.40.150">
    <property type="entry name" value="C2 domain"/>
    <property type="match status" value="1"/>
</dbReference>
<dbReference type="InterPro" id="IPR000008">
    <property type="entry name" value="C2_dom"/>
</dbReference>
<dbReference type="InterPro" id="IPR024632">
    <property type="entry name" value="PLipase_D_C"/>
</dbReference>
<dbReference type="SUPFAM" id="SSF56024">
    <property type="entry name" value="Phospholipase D/nuclease"/>
    <property type="match status" value="2"/>
</dbReference>
<keyword evidence="8" id="KW-0442">Lipid degradation</keyword>
<evidence type="ECO:0000256" key="2">
    <source>
        <dbReference type="ARBA" id="ARBA00010683"/>
    </source>
</evidence>
<reference evidence="12" key="1">
    <citation type="submission" date="2017-11" db="EMBL/GenBank/DDBJ databases">
        <title>The sensing device of the deep-sea amphipod.</title>
        <authorList>
            <person name="Kobayashi H."/>
            <person name="Nagahama T."/>
            <person name="Arai W."/>
            <person name="Sasagawa Y."/>
            <person name="Umeda M."/>
            <person name="Hayashi T."/>
            <person name="Nikaido I."/>
            <person name="Watanabe H."/>
            <person name="Oguri K."/>
            <person name="Kitazato H."/>
            <person name="Fujioka K."/>
            <person name="Kido Y."/>
            <person name="Takami H."/>
        </authorList>
    </citation>
    <scope>NUCLEOTIDE SEQUENCE</scope>
    <source>
        <tissue evidence="12">Whole body</tissue>
    </source>
</reference>
<keyword evidence="9" id="KW-0443">Lipid metabolism</keyword>
<evidence type="ECO:0000256" key="8">
    <source>
        <dbReference type="ARBA" id="ARBA00022963"/>
    </source>
</evidence>
<name>A0A6A7G7K1_9CRUS</name>
<dbReference type="Pfam" id="PF13091">
    <property type="entry name" value="PLDc_2"/>
    <property type="match status" value="1"/>
</dbReference>
<evidence type="ECO:0000256" key="7">
    <source>
        <dbReference type="ARBA" id="ARBA00022837"/>
    </source>
</evidence>
<dbReference type="EC" id="3.1.4.4" evidence="3"/>
<dbReference type="Pfam" id="PF00168">
    <property type="entry name" value="C2"/>
    <property type="match status" value="1"/>
</dbReference>
<feature type="domain" description="PLD phosphodiesterase" evidence="11">
    <location>
        <begin position="648"/>
        <end position="675"/>
    </location>
</feature>
<sequence length="804" mass="91538">MAGMLRRMSARVAARVRESVDNMESSMDRRADQGIVTATGKMFFLHGVLTMKILEAKGLPNLDFSWFMNSKNVSDPYVTVDICKGGERICRIAKTSIIDDCLDPHWREDFRIDLCHQAESFLFSVKDSDLINVDCIGYMSIRSEDLIPETVVSGWFPLLSTEGDPAGAINISMHYQSVTSIVISNEVPHTVFPMRSNCMMKLYQDAHTPAKPPIVSVLRDDGEHYNPPQLWKDLASHIEDAKKLIYIAGWSFKVDISLERDCVHETLGELLKKKAKEGVRVLLLVWNELASTDVYTTGIMGTHDEETKAYFRDSEVDVVLSARSKKNGKLFECLFVSTFYSHHQKSVVLDVEADGRDEKRRLVAYIGGLDLADGRWDTPDHYLFKTLLVEHANDFYNGNFCTTVTVGPRQPWHDIHAFVDGPTALDIHTNFVERWHCEATDRKDRLLPLSPEYFELDYTSKSNGWNCQLFRSINSDSACFSTQCQYRLQRKKGKMYENSIQTAYIHHVRRARRFIFIENQYFLGSSYGWLVNEAKCAHLIPMEIATRIVNGIKNNEDFRVYIIVPIHPEGDPSSDVVQEILYWQYRTIEMMYQKIAVALKEKGSSAHPTDYLSLFCLGKEESPDEVPESLEFPEEGTPAEKVRSRLRFMIYVHSKMAIMDDEYIIIGSANINERSMNGNRDTEMAIGAFETAHTKENSEGELIQGSVHTFRRALWAEHCGELKKEHMDPSKLECMLSMRAIGEENLIHYLGGMPEHRDSHLLLYPINVDKNGVVGVREDCQTFPDTPAPVLGAMSAILPNSLTT</sequence>
<feature type="domain" description="PLD phosphodiesterase" evidence="11">
    <location>
        <begin position="338"/>
        <end position="375"/>
    </location>
</feature>
<dbReference type="Pfam" id="PF12357">
    <property type="entry name" value="PLD_C"/>
    <property type="match status" value="1"/>
</dbReference>
<dbReference type="SMART" id="SM00155">
    <property type="entry name" value="PLDc"/>
    <property type="match status" value="2"/>
</dbReference>
<evidence type="ECO:0000256" key="1">
    <source>
        <dbReference type="ARBA" id="ARBA00001913"/>
    </source>
</evidence>
<evidence type="ECO:0000256" key="3">
    <source>
        <dbReference type="ARBA" id="ARBA00012027"/>
    </source>
</evidence>
<evidence type="ECO:0000256" key="6">
    <source>
        <dbReference type="ARBA" id="ARBA00022801"/>
    </source>
</evidence>
<evidence type="ECO:0000259" key="11">
    <source>
        <dbReference type="PROSITE" id="PS50035"/>
    </source>
</evidence>
<dbReference type="GO" id="GO:0046872">
    <property type="term" value="F:metal ion binding"/>
    <property type="evidence" value="ECO:0007669"/>
    <property type="project" value="UniProtKB-KW"/>
</dbReference>
<proteinExistence type="evidence at transcript level"/>
<comment type="similarity">
    <text evidence="2">Belongs to the phospholipase D family. C2-PLD subfamily.</text>
</comment>
<comment type="cofactor">
    <cofactor evidence="1">
        <name>Ca(2+)</name>
        <dbReference type="ChEBI" id="CHEBI:29108"/>
    </cofactor>
</comment>
<dbReference type="PROSITE" id="PS50035">
    <property type="entry name" value="PLD"/>
    <property type="match status" value="2"/>
</dbReference>
<feature type="domain" description="C2" evidence="10">
    <location>
        <begin position="30"/>
        <end position="156"/>
    </location>
</feature>
<keyword evidence="5" id="KW-0677">Repeat</keyword>
<dbReference type="InterPro" id="IPR025202">
    <property type="entry name" value="PLD-like_dom"/>
</dbReference>
<dbReference type="PANTHER" id="PTHR18896">
    <property type="entry name" value="PHOSPHOLIPASE D"/>
    <property type="match status" value="1"/>
</dbReference>
<dbReference type="InterPro" id="IPR035892">
    <property type="entry name" value="C2_domain_sf"/>
</dbReference>
<keyword evidence="6" id="KW-0378">Hydrolase</keyword>
<dbReference type="GO" id="GO:0004630">
    <property type="term" value="F:phospholipase D activity"/>
    <property type="evidence" value="ECO:0007669"/>
    <property type="project" value="UniProtKB-EC"/>
</dbReference>
<evidence type="ECO:0000259" key="10">
    <source>
        <dbReference type="PROSITE" id="PS50004"/>
    </source>
</evidence>